<accession>A0ABN3DVH4</accession>
<dbReference type="PRINTS" id="PR01438">
    <property type="entry name" value="UNVRSLSTRESS"/>
</dbReference>
<dbReference type="Gene3D" id="3.40.50.620">
    <property type="entry name" value="HUPs"/>
    <property type="match status" value="1"/>
</dbReference>
<dbReference type="InterPro" id="IPR006016">
    <property type="entry name" value="UspA"/>
</dbReference>
<proteinExistence type="inferred from homology"/>
<dbReference type="Pfam" id="PF00582">
    <property type="entry name" value="Usp"/>
    <property type="match status" value="1"/>
</dbReference>
<reference evidence="3 4" key="1">
    <citation type="journal article" date="2019" name="Int. J. Syst. Evol. Microbiol.">
        <title>The Global Catalogue of Microorganisms (GCM) 10K type strain sequencing project: providing services to taxonomists for standard genome sequencing and annotation.</title>
        <authorList>
            <consortium name="The Broad Institute Genomics Platform"/>
            <consortium name="The Broad Institute Genome Sequencing Center for Infectious Disease"/>
            <person name="Wu L."/>
            <person name="Ma J."/>
        </authorList>
    </citation>
    <scope>NUCLEOTIDE SEQUENCE [LARGE SCALE GENOMIC DNA]</scope>
    <source>
        <strain evidence="3 4">JCM 7356</strain>
    </source>
</reference>
<comment type="similarity">
    <text evidence="1">Belongs to the universal stress protein A family.</text>
</comment>
<evidence type="ECO:0000313" key="3">
    <source>
        <dbReference type="EMBL" id="GAA2242521.1"/>
    </source>
</evidence>
<sequence>MVESVRVVVGVNGSLSSLAAVHRAVEEAARRSAVLVPVTAWSRADAERLRPLSELEHSAHRMMDTVFEQAFGGYPSDLVIRPVVVRADPGPALVAAADRPTDLLVLGSSRGGRLQHVIHGSVTRHCRSHAGCEVLVVSPSELLESLEFTVRSGAPMPRLSGRAAAWARPAGTTAS</sequence>
<dbReference type="SUPFAM" id="SSF52402">
    <property type="entry name" value="Adenine nucleotide alpha hydrolases-like"/>
    <property type="match status" value="1"/>
</dbReference>
<dbReference type="InterPro" id="IPR014729">
    <property type="entry name" value="Rossmann-like_a/b/a_fold"/>
</dbReference>
<comment type="caution">
    <text evidence="3">The sequence shown here is derived from an EMBL/GenBank/DDBJ whole genome shotgun (WGS) entry which is preliminary data.</text>
</comment>
<dbReference type="InterPro" id="IPR006015">
    <property type="entry name" value="Universal_stress_UspA"/>
</dbReference>
<protein>
    <recommendedName>
        <fullName evidence="2">UspA domain-containing protein</fullName>
    </recommendedName>
</protein>
<organism evidence="3 4">
    <name type="scientific">Kitasatospora cystarginea</name>
    <dbReference type="NCBI Taxonomy" id="58350"/>
    <lineage>
        <taxon>Bacteria</taxon>
        <taxon>Bacillati</taxon>
        <taxon>Actinomycetota</taxon>
        <taxon>Actinomycetes</taxon>
        <taxon>Kitasatosporales</taxon>
        <taxon>Streptomycetaceae</taxon>
        <taxon>Kitasatospora</taxon>
    </lineage>
</organism>
<dbReference type="EMBL" id="BAAATR010000009">
    <property type="protein sequence ID" value="GAA2242521.1"/>
    <property type="molecule type" value="Genomic_DNA"/>
</dbReference>
<dbReference type="CDD" id="cd00293">
    <property type="entry name" value="USP-like"/>
    <property type="match status" value="1"/>
</dbReference>
<evidence type="ECO:0000313" key="4">
    <source>
        <dbReference type="Proteomes" id="UP001500305"/>
    </source>
</evidence>
<evidence type="ECO:0000259" key="2">
    <source>
        <dbReference type="Pfam" id="PF00582"/>
    </source>
</evidence>
<dbReference type="Proteomes" id="UP001500305">
    <property type="component" value="Unassembled WGS sequence"/>
</dbReference>
<name>A0ABN3DVH4_9ACTN</name>
<evidence type="ECO:0000256" key="1">
    <source>
        <dbReference type="ARBA" id="ARBA00008791"/>
    </source>
</evidence>
<keyword evidence="4" id="KW-1185">Reference proteome</keyword>
<feature type="domain" description="UspA" evidence="2">
    <location>
        <begin position="6"/>
        <end position="137"/>
    </location>
</feature>
<gene>
    <name evidence="3" type="ORF">GCM10010430_25140</name>
</gene>
<dbReference type="RefSeq" id="WP_344636396.1">
    <property type="nucleotide sequence ID" value="NZ_BAAATR010000009.1"/>
</dbReference>